<proteinExistence type="predicted"/>
<dbReference type="SUPFAM" id="SSF48008">
    <property type="entry name" value="GntR ligand-binding domain-like"/>
    <property type="match status" value="1"/>
</dbReference>
<dbReference type="InterPro" id="IPR008920">
    <property type="entry name" value="TF_FadR/GntR_C"/>
</dbReference>
<dbReference type="InterPro" id="IPR036388">
    <property type="entry name" value="WH-like_DNA-bd_sf"/>
</dbReference>
<dbReference type="EMBL" id="LR746496">
    <property type="protein sequence ID" value="CAA7600962.1"/>
    <property type="molecule type" value="Genomic_DNA"/>
</dbReference>
<dbReference type="Gene3D" id="1.20.120.530">
    <property type="entry name" value="GntR ligand-binding domain-like"/>
    <property type="match status" value="1"/>
</dbReference>
<keyword evidence="1" id="KW-0805">Transcription regulation</keyword>
<dbReference type="Proteomes" id="UP000836597">
    <property type="component" value="Chromosome"/>
</dbReference>
<keyword evidence="3" id="KW-0804">Transcription</keyword>
<sequence>MEFKTIHRNTTPIMIVEQFLKSLESGQLVQGQQLPPERELARMFGVGRSSVREAIGILVVMGYLEVLQGKGTFIRRSSAGTNYKAIPLENLISLLPLFDLLEAREILELKAVQLAAERANDQDLAKMRRTIRKLEESGGDTEKFYTADGEFHAAIADATDNAMICHILKSLVRQIHRFNVKFMFTSEEAMQQTITTAKAITSFIAQGEGDRAQNWMYRHLNEVDGSLKNMVAERKKRGERLSLSLWAEEIETPSQRP</sequence>
<evidence type="ECO:0000313" key="7">
    <source>
        <dbReference type="Proteomes" id="UP001071230"/>
    </source>
</evidence>
<dbReference type="PRINTS" id="PR00035">
    <property type="entry name" value="HTHGNTR"/>
</dbReference>
<keyword evidence="2" id="KW-0238">DNA-binding</keyword>
<evidence type="ECO:0000256" key="1">
    <source>
        <dbReference type="ARBA" id="ARBA00023015"/>
    </source>
</evidence>
<dbReference type="GO" id="GO:0003700">
    <property type="term" value="F:DNA-binding transcription factor activity"/>
    <property type="evidence" value="ECO:0007669"/>
    <property type="project" value="InterPro"/>
</dbReference>
<reference evidence="5" key="2">
    <citation type="submission" date="2020-01" db="EMBL/GenBank/DDBJ databases">
        <authorList>
            <person name="Hornung B."/>
        </authorList>
    </citation>
    <scope>NUCLEOTIDE SEQUENCE</scope>
    <source>
        <strain evidence="5">PacBioINE</strain>
    </source>
</reference>
<dbReference type="InterPro" id="IPR036390">
    <property type="entry name" value="WH_DNA-bd_sf"/>
</dbReference>
<evidence type="ECO:0000259" key="4">
    <source>
        <dbReference type="PROSITE" id="PS50949"/>
    </source>
</evidence>
<gene>
    <name evidence="5" type="ORF">DEACI_1615</name>
    <name evidence="6" type="ORF">DEACI_2151</name>
</gene>
<dbReference type="PROSITE" id="PS50949">
    <property type="entry name" value="HTH_GNTR"/>
    <property type="match status" value="1"/>
</dbReference>
<dbReference type="Gene3D" id="1.10.10.10">
    <property type="entry name" value="Winged helix-like DNA-binding domain superfamily/Winged helix DNA-binding domain"/>
    <property type="match status" value="1"/>
</dbReference>
<dbReference type="InterPro" id="IPR011711">
    <property type="entry name" value="GntR_C"/>
</dbReference>
<dbReference type="KEGG" id="aacx:DEACI_1615"/>
<keyword evidence="7" id="KW-1185">Reference proteome</keyword>
<dbReference type="Pfam" id="PF07729">
    <property type="entry name" value="FCD"/>
    <property type="match status" value="1"/>
</dbReference>
<dbReference type="InterPro" id="IPR000524">
    <property type="entry name" value="Tscrpt_reg_HTH_GntR"/>
</dbReference>
<dbReference type="Pfam" id="PF00392">
    <property type="entry name" value="GntR"/>
    <property type="match status" value="1"/>
</dbReference>
<dbReference type="PANTHER" id="PTHR43537">
    <property type="entry name" value="TRANSCRIPTIONAL REGULATOR, GNTR FAMILY"/>
    <property type="match status" value="1"/>
</dbReference>
<dbReference type="AlphaFoldDB" id="A0A8S0WFE2"/>
<organism evidence="5">
    <name type="scientific">Acididesulfobacillus acetoxydans</name>
    <dbReference type="NCBI Taxonomy" id="1561005"/>
    <lineage>
        <taxon>Bacteria</taxon>
        <taxon>Bacillati</taxon>
        <taxon>Bacillota</taxon>
        <taxon>Clostridia</taxon>
        <taxon>Eubacteriales</taxon>
        <taxon>Peptococcaceae</taxon>
        <taxon>Acididesulfobacillus</taxon>
    </lineage>
</organism>
<dbReference type="Proteomes" id="UP001071230">
    <property type="component" value="Unassembled WGS sequence"/>
</dbReference>
<dbReference type="GO" id="GO:0003677">
    <property type="term" value="F:DNA binding"/>
    <property type="evidence" value="ECO:0007669"/>
    <property type="project" value="UniProtKB-KW"/>
</dbReference>
<dbReference type="SMART" id="SM00345">
    <property type="entry name" value="HTH_GNTR"/>
    <property type="match status" value="1"/>
</dbReference>
<dbReference type="CDD" id="cd07377">
    <property type="entry name" value="WHTH_GntR"/>
    <property type="match status" value="1"/>
</dbReference>
<dbReference type="EMBL" id="CDGJ01000064">
    <property type="protein sequence ID" value="CEJ07685.1"/>
    <property type="molecule type" value="Genomic_DNA"/>
</dbReference>
<evidence type="ECO:0000256" key="2">
    <source>
        <dbReference type="ARBA" id="ARBA00023125"/>
    </source>
</evidence>
<reference evidence="6" key="1">
    <citation type="submission" date="2014-11" db="EMBL/GenBank/DDBJ databases">
        <authorList>
            <person name="Hornung B.V."/>
        </authorList>
    </citation>
    <scope>NUCLEOTIDE SEQUENCE</scope>
    <source>
        <strain evidence="6">INE</strain>
    </source>
</reference>
<accession>A0A8S0WFE2</accession>
<evidence type="ECO:0000313" key="5">
    <source>
        <dbReference type="EMBL" id="CAA7600962.1"/>
    </source>
</evidence>
<evidence type="ECO:0000313" key="6">
    <source>
        <dbReference type="EMBL" id="CEJ07685.1"/>
    </source>
</evidence>
<name>A0A8S0WFE2_9FIRM</name>
<dbReference type="SMART" id="SM00895">
    <property type="entry name" value="FCD"/>
    <property type="match status" value="1"/>
</dbReference>
<evidence type="ECO:0000256" key="3">
    <source>
        <dbReference type="ARBA" id="ARBA00023163"/>
    </source>
</evidence>
<dbReference type="PANTHER" id="PTHR43537:SF5">
    <property type="entry name" value="UXU OPERON TRANSCRIPTIONAL REGULATOR"/>
    <property type="match status" value="1"/>
</dbReference>
<feature type="domain" description="HTH gntR-type" evidence="4">
    <location>
        <begin position="9"/>
        <end position="77"/>
    </location>
</feature>
<protein>
    <submittedName>
        <fullName evidence="5">GntR bacterial regulatory protein HTH signature</fullName>
    </submittedName>
</protein>
<dbReference type="SUPFAM" id="SSF46785">
    <property type="entry name" value="Winged helix' DNA-binding domain"/>
    <property type="match status" value="1"/>
</dbReference>
<dbReference type="RefSeq" id="WP_240984546.1">
    <property type="nucleotide sequence ID" value="NZ_CDGJ01000064.1"/>
</dbReference>